<evidence type="ECO:0000259" key="1">
    <source>
        <dbReference type="PROSITE" id="PS50828"/>
    </source>
</evidence>
<dbReference type="AlphaFoldDB" id="A0A5M6DF49"/>
<dbReference type="Pfam" id="PF01713">
    <property type="entry name" value="Smr"/>
    <property type="match status" value="1"/>
</dbReference>
<accession>A0A5M6DF49</accession>
<dbReference type="Gene3D" id="2.60.40.1600">
    <property type="entry name" value="Smr-associated-like"/>
    <property type="match status" value="1"/>
</dbReference>
<sequence>MNIGDRVRLLYGKEEGIITRFLDNNQVEVAIDNEFTIPVLRREVVVVAPEEDKFFGNNAGFAPETIIPRATTGTQPIPASLGIYVALTHQSPELLAVTIINNSDYDLLFTYGEEKEEYKGIINDKLNQKSFKVVSHLHLNDFDKWPSLVLQYLQHRASAKTLLEPGLKRFRFKASSFYKSKKMAPLVKKEAYLFQVDAKPEAVDLKKLQDKLTEPEQSTGENYILKAPSHEIDLHIEKLTNADFSKMSNSEILKLQLNTFQDNLDRALAANMHEIIFIHGTGNGVLRNEIQKLLSRNKNIKYFEDARKEKFGYGATLVRLK</sequence>
<gene>
    <name evidence="2" type="ORF">F0145_14090</name>
</gene>
<comment type="caution">
    <text evidence="2">The sequence shown here is derived from an EMBL/GenBank/DDBJ whole genome shotgun (WGS) entry which is preliminary data.</text>
</comment>
<evidence type="ECO:0000313" key="3">
    <source>
        <dbReference type="Proteomes" id="UP000323426"/>
    </source>
</evidence>
<dbReference type="InterPro" id="IPR036781">
    <property type="entry name" value="Smr_assoc-like_sf"/>
</dbReference>
<dbReference type="InterPro" id="IPR036063">
    <property type="entry name" value="Smr_dom_sf"/>
</dbReference>
<name>A0A5M6DF49_9BACT</name>
<evidence type="ECO:0000313" key="2">
    <source>
        <dbReference type="EMBL" id="KAA5544809.1"/>
    </source>
</evidence>
<feature type="domain" description="Smr" evidence="1">
    <location>
        <begin position="264"/>
        <end position="321"/>
    </location>
</feature>
<protein>
    <submittedName>
        <fullName evidence="2">Smr/MutS family protein</fullName>
    </submittedName>
</protein>
<dbReference type="Proteomes" id="UP000323426">
    <property type="component" value="Unassembled WGS sequence"/>
</dbReference>
<dbReference type="PROSITE" id="PS50828">
    <property type="entry name" value="SMR"/>
    <property type="match status" value="1"/>
</dbReference>
<dbReference type="InterPro" id="IPR002625">
    <property type="entry name" value="Smr_dom"/>
</dbReference>
<reference evidence="2 3" key="1">
    <citation type="submission" date="2019-09" db="EMBL/GenBank/DDBJ databases">
        <title>Genome sequence and assembly of Adhaeribacter sp.</title>
        <authorList>
            <person name="Chhetri G."/>
        </authorList>
    </citation>
    <scope>NUCLEOTIDE SEQUENCE [LARGE SCALE GENOMIC DNA]</scope>
    <source>
        <strain evidence="2 3">DK36</strain>
    </source>
</reference>
<dbReference type="RefSeq" id="WP_150089058.1">
    <property type="nucleotide sequence ID" value="NZ_VWSF01000010.1"/>
</dbReference>
<dbReference type="SUPFAM" id="SSF158949">
    <property type="entry name" value="Smr-associated domain-like"/>
    <property type="match status" value="1"/>
</dbReference>
<dbReference type="EMBL" id="VWSF01000010">
    <property type="protein sequence ID" value="KAA5544809.1"/>
    <property type="molecule type" value="Genomic_DNA"/>
</dbReference>
<proteinExistence type="predicted"/>
<organism evidence="2 3">
    <name type="scientific">Adhaeribacter rhizoryzae</name>
    <dbReference type="NCBI Taxonomy" id="2607907"/>
    <lineage>
        <taxon>Bacteria</taxon>
        <taxon>Pseudomonadati</taxon>
        <taxon>Bacteroidota</taxon>
        <taxon>Cytophagia</taxon>
        <taxon>Cytophagales</taxon>
        <taxon>Hymenobacteraceae</taxon>
        <taxon>Adhaeribacter</taxon>
    </lineage>
</organism>
<keyword evidence="3" id="KW-1185">Reference proteome</keyword>
<dbReference type="Gene3D" id="3.30.1370.110">
    <property type="match status" value="1"/>
</dbReference>